<organism evidence="3 4">
    <name type="scientific">Prorocentrum cordatum</name>
    <dbReference type="NCBI Taxonomy" id="2364126"/>
    <lineage>
        <taxon>Eukaryota</taxon>
        <taxon>Sar</taxon>
        <taxon>Alveolata</taxon>
        <taxon>Dinophyceae</taxon>
        <taxon>Prorocentrales</taxon>
        <taxon>Prorocentraceae</taxon>
        <taxon>Prorocentrum</taxon>
    </lineage>
</organism>
<evidence type="ECO:0000256" key="1">
    <source>
        <dbReference type="ARBA" id="ARBA00007447"/>
    </source>
</evidence>
<dbReference type="SUPFAM" id="SSF50630">
    <property type="entry name" value="Acid proteases"/>
    <property type="match status" value="1"/>
</dbReference>
<keyword evidence="4" id="KW-1185">Reference proteome</keyword>
<dbReference type="EMBL" id="CAUYUJ010014231">
    <property type="protein sequence ID" value="CAK0838551.1"/>
    <property type="molecule type" value="Genomic_DNA"/>
</dbReference>
<sequence>MMDSGSWELVLPASCDGLPAAAEGSSCCGKATCPSASYKLTSHRRDAERPDLGEIPYLGGSCTVLDGFDSVGLPGAEPLPDVPVRVIVDHSIHFFKTASAQAIFGISPGDPTGGPNKVLSAMGVERFTVCLDQSGEAGAIWLNDSPKASADKASWKEVRSTMRQYWGTWTSDWQLAGAGAAVPLGCIEDDCGVIIDTGTPLINLPQAMYDTMEKHIHGRGVADCSDLSKFPTLRFTIGDQALELSPEAYVADGGERQPGTSLLVAGLQFPAMPMSSEDHMLWKSGKPFRQCVLLFEHYGEDAQMWGYGPLVTLGLLSLRDYRVQFDLGARKMRFGEAAADCSQPQNRSRLERPTGARRLQAVVPHKLAPSLLARAGGKVLAAWAA</sequence>
<gene>
    <name evidence="3" type="ORF">PCOR1329_LOCUS34479</name>
</gene>
<dbReference type="InterPro" id="IPR033121">
    <property type="entry name" value="PEPTIDASE_A1"/>
</dbReference>
<dbReference type="Gene3D" id="2.40.70.10">
    <property type="entry name" value="Acid Proteases"/>
    <property type="match status" value="2"/>
</dbReference>
<reference evidence="3" key="1">
    <citation type="submission" date="2023-10" db="EMBL/GenBank/DDBJ databases">
        <authorList>
            <person name="Chen Y."/>
            <person name="Shah S."/>
            <person name="Dougan E. K."/>
            <person name="Thang M."/>
            <person name="Chan C."/>
        </authorList>
    </citation>
    <scope>NUCLEOTIDE SEQUENCE [LARGE SCALE GENOMIC DNA]</scope>
</reference>
<proteinExistence type="inferred from homology"/>
<name>A0ABN9T0U2_9DINO</name>
<dbReference type="CDD" id="cd05471">
    <property type="entry name" value="pepsin_like"/>
    <property type="match status" value="1"/>
</dbReference>
<comment type="similarity">
    <text evidence="1">Belongs to the peptidase A1 family.</text>
</comment>
<dbReference type="PROSITE" id="PS51767">
    <property type="entry name" value="PEPTIDASE_A1"/>
    <property type="match status" value="1"/>
</dbReference>
<evidence type="ECO:0000313" key="3">
    <source>
        <dbReference type="EMBL" id="CAK0838551.1"/>
    </source>
</evidence>
<dbReference type="InterPro" id="IPR021109">
    <property type="entry name" value="Peptidase_aspartic_dom_sf"/>
</dbReference>
<accession>A0ABN9T0U2</accession>
<dbReference type="PANTHER" id="PTHR47966">
    <property type="entry name" value="BETA-SITE APP-CLEAVING ENZYME, ISOFORM A-RELATED"/>
    <property type="match status" value="1"/>
</dbReference>
<dbReference type="Proteomes" id="UP001189429">
    <property type="component" value="Unassembled WGS sequence"/>
</dbReference>
<dbReference type="InterPro" id="IPR001461">
    <property type="entry name" value="Aspartic_peptidase_A1"/>
</dbReference>
<dbReference type="InterPro" id="IPR034164">
    <property type="entry name" value="Pepsin-like_dom"/>
</dbReference>
<dbReference type="Pfam" id="PF00026">
    <property type="entry name" value="Asp"/>
    <property type="match status" value="1"/>
</dbReference>
<feature type="domain" description="Peptidase A1" evidence="2">
    <location>
        <begin position="1"/>
        <end position="335"/>
    </location>
</feature>
<evidence type="ECO:0000313" key="4">
    <source>
        <dbReference type="Proteomes" id="UP001189429"/>
    </source>
</evidence>
<evidence type="ECO:0000259" key="2">
    <source>
        <dbReference type="PROSITE" id="PS51767"/>
    </source>
</evidence>
<comment type="caution">
    <text evidence="3">The sequence shown here is derived from an EMBL/GenBank/DDBJ whole genome shotgun (WGS) entry which is preliminary data.</text>
</comment>
<protein>
    <recommendedName>
        <fullName evidence="2">Peptidase A1 domain-containing protein</fullName>
    </recommendedName>
</protein>